<name>A0AAE0FW20_9CHLO</name>
<protein>
    <submittedName>
        <fullName evidence="2">Uncharacterized protein</fullName>
    </submittedName>
</protein>
<evidence type="ECO:0000313" key="3">
    <source>
        <dbReference type="Proteomes" id="UP001190700"/>
    </source>
</evidence>
<dbReference type="Proteomes" id="UP001190700">
    <property type="component" value="Unassembled WGS sequence"/>
</dbReference>
<dbReference type="AlphaFoldDB" id="A0AAE0FW20"/>
<feature type="region of interest" description="Disordered" evidence="1">
    <location>
        <begin position="191"/>
        <end position="231"/>
    </location>
</feature>
<feature type="compositionally biased region" description="Basic and acidic residues" evidence="1">
    <location>
        <begin position="37"/>
        <end position="59"/>
    </location>
</feature>
<feature type="compositionally biased region" description="Polar residues" evidence="1">
    <location>
        <begin position="274"/>
        <end position="283"/>
    </location>
</feature>
<sequence length="440" mass="46940">MGRSQLDGTLKYISDGMQDPGSHPRVTQSVSPKRIRAHDLTKDPYQDLDAAHLEAEGRRSTSRAGGHLHFAGRASDWNDPGYLLGNSGAMPSPASSRSVVIPAGAAKARGKLERLPERSPPTSAQMTDPSGGHAHPAHAVPRNVKPPQRHHYVAEPHAAPQDHVQHHPWKHAGVCVQQAPQSAPMICIASQTAPEESAASDEERPPWTYAMPHTPRFTSSLGPTDEPPRQKPDLVAVLQHSFSPQPQTAPALPPSAPSRRSTIQIGDRCPGRQSVPTSSSPLSPQAPPFQLLSSLSPQAPPFQLLSSLSSAPPFQLLSLSLLKASPFSSSCLPQAPPFQGSALYTQLSLFSSLLSTSSFIFSNLSLPLASPFQLLFSTLSTLSLTLSPSSFFLHLMSLQAPPFQLLSTLSSSSSSPPPLHSLSSSFSPLKLLLYSPAPPL</sequence>
<accession>A0AAE0FW20</accession>
<proteinExistence type="predicted"/>
<comment type="caution">
    <text evidence="2">The sequence shown here is derived from an EMBL/GenBank/DDBJ whole genome shotgun (WGS) entry which is preliminary data.</text>
</comment>
<feature type="region of interest" description="Disordered" evidence="1">
    <location>
        <begin position="1"/>
        <end position="148"/>
    </location>
</feature>
<reference evidence="2 3" key="1">
    <citation type="journal article" date="2015" name="Genome Biol. Evol.">
        <title>Comparative Genomics of a Bacterivorous Green Alga Reveals Evolutionary Causalities and Consequences of Phago-Mixotrophic Mode of Nutrition.</title>
        <authorList>
            <person name="Burns J.A."/>
            <person name="Paasch A."/>
            <person name="Narechania A."/>
            <person name="Kim E."/>
        </authorList>
    </citation>
    <scope>NUCLEOTIDE SEQUENCE [LARGE SCALE GENOMIC DNA]</scope>
    <source>
        <strain evidence="2 3">PLY_AMNH</strain>
    </source>
</reference>
<keyword evidence="3" id="KW-1185">Reference proteome</keyword>
<organism evidence="2 3">
    <name type="scientific">Cymbomonas tetramitiformis</name>
    <dbReference type="NCBI Taxonomy" id="36881"/>
    <lineage>
        <taxon>Eukaryota</taxon>
        <taxon>Viridiplantae</taxon>
        <taxon>Chlorophyta</taxon>
        <taxon>Pyramimonadophyceae</taxon>
        <taxon>Pyramimonadales</taxon>
        <taxon>Pyramimonadaceae</taxon>
        <taxon>Cymbomonas</taxon>
    </lineage>
</organism>
<evidence type="ECO:0000256" key="1">
    <source>
        <dbReference type="SAM" id="MobiDB-lite"/>
    </source>
</evidence>
<gene>
    <name evidence="2" type="ORF">CYMTET_25076</name>
</gene>
<evidence type="ECO:0000313" key="2">
    <source>
        <dbReference type="EMBL" id="KAK3266286.1"/>
    </source>
</evidence>
<feature type="region of interest" description="Disordered" evidence="1">
    <location>
        <begin position="243"/>
        <end position="290"/>
    </location>
</feature>
<dbReference type="EMBL" id="LGRX02013260">
    <property type="protein sequence ID" value="KAK3266286.1"/>
    <property type="molecule type" value="Genomic_DNA"/>
</dbReference>